<organism evidence="1 2">
    <name type="scientific">Slackia isoflavoniconvertens</name>
    <dbReference type="NCBI Taxonomy" id="572010"/>
    <lineage>
        <taxon>Bacteria</taxon>
        <taxon>Bacillati</taxon>
        <taxon>Actinomycetota</taxon>
        <taxon>Coriobacteriia</taxon>
        <taxon>Eggerthellales</taxon>
        <taxon>Eggerthellaceae</taxon>
        <taxon>Slackia</taxon>
    </lineage>
</organism>
<proteinExistence type="predicted"/>
<dbReference type="GeneID" id="98663344"/>
<dbReference type="InterPro" id="IPR032360">
    <property type="entry name" value="DUF4869"/>
</dbReference>
<evidence type="ECO:0000313" key="1">
    <source>
        <dbReference type="EMBL" id="RNM33773.1"/>
    </source>
</evidence>
<dbReference type="AlphaFoldDB" id="A0A3N0I9T7"/>
<name>A0A3N0I9T7_9ACTN</name>
<dbReference type="OrthoDB" id="3183892at2"/>
<dbReference type="Proteomes" id="UP000271472">
    <property type="component" value="Unassembled WGS sequence"/>
</dbReference>
<protein>
    <submittedName>
        <fullName evidence="1">DUF4869 domain-containing protein</fullName>
    </submittedName>
</protein>
<reference evidence="2" key="1">
    <citation type="submission" date="2018-05" db="EMBL/GenBank/DDBJ databases">
        <title>Genome Sequencing of selected type strains of the family Eggerthellaceae.</title>
        <authorList>
            <person name="Danylec N."/>
            <person name="Stoll D.A."/>
            <person name="Doetsch A."/>
            <person name="Huch M."/>
        </authorList>
    </citation>
    <scope>NUCLEOTIDE SEQUENCE [LARGE SCALE GENOMIC DNA]</scope>
    <source>
        <strain evidence="2">DSM 22006</strain>
    </source>
</reference>
<dbReference type="Pfam" id="PF16163">
    <property type="entry name" value="DUF4869"/>
    <property type="match status" value="1"/>
</dbReference>
<dbReference type="EMBL" id="QIBZ01000014">
    <property type="protein sequence ID" value="RNM33773.1"/>
    <property type="molecule type" value="Genomic_DNA"/>
</dbReference>
<sequence length="150" mass="16957">MLTIHYGDMDNVIYNTSVFFNNTYSPEWFRDPFAQKVIKSIDCGDVVGPNAIDTKILGIIPPEKLSSGTKTLLLMYFMPENIYNASNCGDNCARWILEIGAHHDITINLYHLMDFGKRNFVIKIANTGEIAHNMNELVLVAGKCLRENAR</sequence>
<gene>
    <name evidence="1" type="ORF">DMP05_07805</name>
</gene>
<comment type="caution">
    <text evidence="1">The sequence shown here is derived from an EMBL/GenBank/DDBJ whole genome shotgun (WGS) entry which is preliminary data.</text>
</comment>
<accession>A0A3N0I9T7</accession>
<dbReference type="RefSeq" id="WP_123219913.1">
    <property type="nucleotide sequence ID" value="NZ_JACHYQ010000003.1"/>
</dbReference>
<keyword evidence="2" id="KW-1185">Reference proteome</keyword>
<evidence type="ECO:0000313" key="2">
    <source>
        <dbReference type="Proteomes" id="UP000271472"/>
    </source>
</evidence>